<organism evidence="1 2">
    <name type="scientific">Gimesia maris</name>
    <dbReference type="NCBI Taxonomy" id="122"/>
    <lineage>
        <taxon>Bacteria</taxon>
        <taxon>Pseudomonadati</taxon>
        <taxon>Planctomycetota</taxon>
        <taxon>Planctomycetia</taxon>
        <taxon>Planctomycetales</taxon>
        <taxon>Planctomycetaceae</taxon>
        <taxon>Gimesia</taxon>
    </lineage>
</organism>
<proteinExistence type="predicted"/>
<gene>
    <name evidence="1" type="ORF">DIT97_10565</name>
</gene>
<evidence type="ECO:0008006" key="3">
    <source>
        <dbReference type="Google" id="ProtNLM"/>
    </source>
</evidence>
<protein>
    <recommendedName>
        <fullName evidence="3">PglZ domain protein</fullName>
    </recommendedName>
</protein>
<comment type="caution">
    <text evidence="1">The sequence shown here is derived from an EMBL/GenBank/DDBJ whole genome shotgun (WGS) entry which is preliminary data.</text>
</comment>
<evidence type="ECO:0000313" key="1">
    <source>
        <dbReference type="EMBL" id="HCO23468.1"/>
    </source>
</evidence>
<accession>A0A3D3R5M9</accession>
<evidence type="ECO:0000313" key="2">
    <source>
        <dbReference type="Proteomes" id="UP000263642"/>
    </source>
</evidence>
<reference evidence="1 2" key="1">
    <citation type="journal article" date="2018" name="Nat. Biotechnol.">
        <title>A standardized bacterial taxonomy based on genome phylogeny substantially revises the tree of life.</title>
        <authorList>
            <person name="Parks D.H."/>
            <person name="Chuvochina M."/>
            <person name="Waite D.W."/>
            <person name="Rinke C."/>
            <person name="Skarshewski A."/>
            <person name="Chaumeil P.A."/>
            <person name="Hugenholtz P."/>
        </authorList>
    </citation>
    <scope>NUCLEOTIDE SEQUENCE [LARGE SCALE GENOMIC DNA]</scope>
    <source>
        <strain evidence="1">UBA9375</strain>
    </source>
</reference>
<name>A0A3D3R5M9_9PLAN</name>
<dbReference type="EMBL" id="DQAY01000059">
    <property type="protein sequence ID" value="HCO23468.1"/>
    <property type="molecule type" value="Genomic_DNA"/>
</dbReference>
<dbReference type="AlphaFoldDB" id="A0A3D3R5M9"/>
<dbReference type="Proteomes" id="UP000263642">
    <property type="component" value="Unassembled WGS sequence"/>
</dbReference>
<sequence length="331" mass="36764">MSSFTSDLLESLTSRAPEQAWSDIADHLWQTFSAPIAPAVADAEVVKRDRSISELENTLSGSCWDLWQHFETKVPKTSQTIVDFWNRIHGGKAVLILDGVSLRETPWLIQQAEERGYTVHGASPRGAELPCETSPFAKSLGFAQRSALENNGAGGAHKLIGAGTESSNLPWKDCTGLVGNQESLFFWHHWPDERMHDLAVPGEGLHKLARETHEHLTSDDFWAFVDRLATGRRLVITSDHGYAACGLFPDLVDKDQVEYMRKLFKSGRTATGDSDNGVWVPPIDLQLQTSHGSHRYVLGRRKWKSAGGYPTLHHGGLSLLEVFVPFIELSK</sequence>